<feature type="compositionally biased region" description="Polar residues" evidence="1">
    <location>
        <begin position="104"/>
        <end position="113"/>
    </location>
</feature>
<dbReference type="EMBL" id="JBHUMF010000004">
    <property type="protein sequence ID" value="MFD2679549.1"/>
    <property type="molecule type" value="Genomic_DNA"/>
</dbReference>
<evidence type="ECO:0000256" key="1">
    <source>
        <dbReference type="SAM" id="MobiDB-lite"/>
    </source>
</evidence>
<keyword evidence="4" id="KW-1185">Reference proteome</keyword>
<sequence length="402" mass="46361">MVKRSEWKDHDIEELLKKLPKVKDKQTPQEIYASIERKKHKNKVYRTRWITALSTVTVLFILVLLSPALFSNLDQFPLEKGMEGNRGNSSEAQEQSSEAVQSSNEKNNYSFSENSEERRQFATFDKKQERIQRNSVYEEDLVNQQLLTYGLVTNDAITVPVSVLVPESASNDWLEEYKKVSTRLPEQKWGFDDYYPLQGNMEWDSKRNEIVYELPNDNPYSGSSASEYAFIYALQYSFENQNINNIRLVTEDGDTPIFSQVGELSELNLDLKKGTSFYIYSPTDSNRYFVPKEEAFSTISKAIDSMKVAPADYFQAVIPEGVNMSVEQKGKDVVIVTSLNELDLTQYKNQTIMELIEGILLTAKSFGYKYVEFKNIKQSKWNRFDFSAPIKTPISPNKKILQ</sequence>
<feature type="compositionally biased region" description="Low complexity" evidence="1">
    <location>
        <begin position="89"/>
        <end position="103"/>
    </location>
</feature>
<keyword evidence="2" id="KW-0812">Transmembrane</keyword>
<dbReference type="RefSeq" id="WP_377932289.1">
    <property type="nucleotide sequence ID" value="NZ_JBHUMF010000004.1"/>
</dbReference>
<feature type="transmembrane region" description="Helical" evidence="2">
    <location>
        <begin position="49"/>
        <end position="70"/>
    </location>
</feature>
<name>A0ABW5RN16_9BACI</name>
<evidence type="ECO:0000313" key="4">
    <source>
        <dbReference type="Proteomes" id="UP001597506"/>
    </source>
</evidence>
<reference evidence="4" key="1">
    <citation type="journal article" date="2019" name="Int. J. Syst. Evol. Microbiol.">
        <title>The Global Catalogue of Microorganisms (GCM) 10K type strain sequencing project: providing services to taxonomists for standard genome sequencing and annotation.</title>
        <authorList>
            <consortium name="The Broad Institute Genomics Platform"/>
            <consortium name="The Broad Institute Genome Sequencing Center for Infectious Disease"/>
            <person name="Wu L."/>
            <person name="Ma J."/>
        </authorList>
    </citation>
    <scope>NUCLEOTIDE SEQUENCE [LARGE SCALE GENOMIC DNA]</scope>
    <source>
        <strain evidence="4">KCTC 3913</strain>
    </source>
</reference>
<feature type="region of interest" description="Disordered" evidence="1">
    <location>
        <begin position="81"/>
        <end position="118"/>
    </location>
</feature>
<proteinExistence type="predicted"/>
<protein>
    <recommendedName>
        <fullName evidence="5">Sigma-X negative effector</fullName>
    </recommendedName>
</protein>
<keyword evidence="2" id="KW-0472">Membrane</keyword>
<dbReference type="Proteomes" id="UP001597506">
    <property type="component" value="Unassembled WGS sequence"/>
</dbReference>
<evidence type="ECO:0000313" key="3">
    <source>
        <dbReference type="EMBL" id="MFD2679549.1"/>
    </source>
</evidence>
<evidence type="ECO:0000256" key="2">
    <source>
        <dbReference type="SAM" id="Phobius"/>
    </source>
</evidence>
<accession>A0ABW5RN16</accession>
<evidence type="ECO:0008006" key="5">
    <source>
        <dbReference type="Google" id="ProtNLM"/>
    </source>
</evidence>
<organism evidence="3 4">
    <name type="scientific">Bacillus seohaeanensis</name>
    <dbReference type="NCBI Taxonomy" id="284580"/>
    <lineage>
        <taxon>Bacteria</taxon>
        <taxon>Bacillati</taxon>
        <taxon>Bacillota</taxon>
        <taxon>Bacilli</taxon>
        <taxon>Bacillales</taxon>
        <taxon>Bacillaceae</taxon>
        <taxon>Bacillus</taxon>
    </lineage>
</organism>
<keyword evidence="2" id="KW-1133">Transmembrane helix</keyword>
<comment type="caution">
    <text evidence="3">The sequence shown here is derived from an EMBL/GenBank/DDBJ whole genome shotgun (WGS) entry which is preliminary data.</text>
</comment>
<gene>
    <name evidence="3" type="ORF">ACFSUL_02170</name>
</gene>